<feature type="compositionally biased region" description="Basic and acidic residues" evidence="5">
    <location>
        <begin position="25"/>
        <end position="50"/>
    </location>
</feature>
<dbReference type="SUPFAM" id="SSF48173">
    <property type="entry name" value="Cryptochrome/photolyase FAD-binding domain"/>
    <property type="match status" value="1"/>
</dbReference>
<dbReference type="InterPro" id="IPR014729">
    <property type="entry name" value="Rossmann-like_a/b/a_fold"/>
</dbReference>
<dbReference type="InterPro" id="IPR002081">
    <property type="entry name" value="Cryptochrome/DNA_photolyase_1"/>
</dbReference>
<comment type="caution">
    <text evidence="7">The sequence shown here is derived from an EMBL/GenBank/DDBJ whole genome shotgun (WGS) entry which is preliminary data.</text>
</comment>
<evidence type="ECO:0000259" key="6">
    <source>
        <dbReference type="PROSITE" id="PS51645"/>
    </source>
</evidence>
<keyword evidence="3 4" id="KW-0274">FAD</keyword>
<feature type="binding site" evidence="4">
    <location>
        <begin position="351"/>
        <end position="358"/>
    </location>
    <ligand>
        <name>FAD</name>
        <dbReference type="ChEBI" id="CHEBI:57692"/>
    </ligand>
</feature>
<dbReference type="GO" id="GO:0005634">
    <property type="term" value="C:nucleus"/>
    <property type="evidence" value="ECO:0007669"/>
    <property type="project" value="TreeGrafter"/>
</dbReference>
<feature type="compositionally biased region" description="Basic residues" evidence="5">
    <location>
        <begin position="1"/>
        <end position="10"/>
    </location>
</feature>
<dbReference type="PRINTS" id="PR00147">
    <property type="entry name" value="DNAPHOTLYASE"/>
</dbReference>
<evidence type="ECO:0000256" key="3">
    <source>
        <dbReference type="ARBA" id="ARBA00022827"/>
    </source>
</evidence>
<evidence type="ECO:0000256" key="1">
    <source>
        <dbReference type="ARBA" id="ARBA00005862"/>
    </source>
</evidence>
<organism evidence="7 8">
    <name type="scientific">Gomphillus americanus</name>
    <dbReference type="NCBI Taxonomy" id="1940652"/>
    <lineage>
        <taxon>Eukaryota</taxon>
        <taxon>Fungi</taxon>
        <taxon>Dikarya</taxon>
        <taxon>Ascomycota</taxon>
        <taxon>Pezizomycotina</taxon>
        <taxon>Lecanoromycetes</taxon>
        <taxon>OSLEUM clade</taxon>
        <taxon>Ostropomycetidae</taxon>
        <taxon>Ostropales</taxon>
        <taxon>Graphidaceae</taxon>
        <taxon>Gomphilloideae</taxon>
        <taxon>Gomphillus</taxon>
    </lineage>
</organism>
<dbReference type="PROSITE" id="PS51645">
    <property type="entry name" value="PHR_CRY_ALPHA_BETA"/>
    <property type="match status" value="1"/>
</dbReference>
<evidence type="ECO:0000256" key="5">
    <source>
        <dbReference type="SAM" id="MobiDB-lite"/>
    </source>
</evidence>
<keyword evidence="2 4" id="KW-0285">Flavoprotein</keyword>
<dbReference type="PANTHER" id="PTHR11455">
    <property type="entry name" value="CRYPTOCHROME"/>
    <property type="match status" value="1"/>
</dbReference>
<reference evidence="7" key="1">
    <citation type="submission" date="2021-03" db="EMBL/GenBank/DDBJ databases">
        <authorList>
            <person name="Tagirdzhanova G."/>
        </authorList>
    </citation>
    <scope>NUCLEOTIDE SEQUENCE</scope>
</reference>
<dbReference type="AlphaFoldDB" id="A0A8H3FB54"/>
<dbReference type="Pfam" id="PF03441">
    <property type="entry name" value="FAD_binding_7"/>
    <property type="match status" value="1"/>
</dbReference>
<dbReference type="EMBL" id="CAJPDQ010000014">
    <property type="protein sequence ID" value="CAF9919397.1"/>
    <property type="molecule type" value="Genomic_DNA"/>
</dbReference>
<keyword evidence="8" id="KW-1185">Reference proteome</keyword>
<comment type="similarity">
    <text evidence="1">Belongs to the DNA photolyase class-1 family.</text>
</comment>
<proteinExistence type="inferred from homology"/>
<feature type="binding site" evidence="4">
    <location>
        <begin position="307"/>
        <end position="311"/>
    </location>
    <ligand>
        <name>FAD</name>
        <dbReference type="ChEBI" id="CHEBI:57692"/>
    </ligand>
</feature>
<dbReference type="Proteomes" id="UP000664169">
    <property type="component" value="Unassembled WGS sequence"/>
</dbReference>
<feature type="binding site" evidence="4">
    <location>
        <position position="295"/>
    </location>
    <ligand>
        <name>FAD</name>
        <dbReference type="ChEBI" id="CHEBI:57692"/>
    </ligand>
</feature>
<feature type="binding site" evidence="4">
    <location>
        <begin position="449"/>
        <end position="451"/>
    </location>
    <ligand>
        <name>FAD</name>
        <dbReference type="ChEBI" id="CHEBI:57692"/>
    </ligand>
</feature>
<gene>
    <name evidence="7" type="ORF">GOMPHAMPRED_001782</name>
</gene>
<dbReference type="PANTHER" id="PTHR11455:SF18">
    <property type="entry name" value="SI:CH1073-390K14.1"/>
    <property type="match status" value="1"/>
</dbReference>
<dbReference type="Gene3D" id="3.40.50.620">
    <property type="entry name" value="HUPs"/>
    <property type="match status" value="1"/>
</dbReference>
<comment type="cofactor">
    <cofactor evidence="4">
        <name>FAD</name>
        <dbReference type="ChEBI" id="CHEBI:57692"/>
    </cofactor>
    <text evidence="4">Binds 1 FAD per subunit.</text>
</comment>
<dbReference type="Pfam" id="PF00875">
    <property type="entry name" value="DNA_photolyase"/>
    <property type="match status" value="1"/>
</dbReference>
<dbReference type="GO" id="GO:0005737">
    <property type="term" value="C:cytoplasm"/>
    <property type="evidence" value="ECO:0007669"/>
    <property type="project" value="TreeGrafter"/>
</dbReference>
<dbReference type="SUPFAM" id="SSF52425">
    <property type="entry name" value="Cryptochrome/photolyase, N-terminal domain"/>
    <property type="match status" value="1"/>
</dbReference>
<feature type="domain" description="Photolyase/cryptochrome alpha/beta" evidence="6">
    <location>
        <begin position="54"/>
        <end position="191"/>
    </location>
</feature>
<feature type="binding site" evidence="4">
    <location>
        <position position="348"/>
    </location>
    <ligand>
        <name>FAD</name>
        <dbReference type="ChEBI" id="CHEBI:57692"/>
    </ligand>
</feature>
<protein>
    <recommendedName>
        <fullName evidence="6">Photolyase/cryptochrome alpha/beta domain-containing protein</fullName>
    </recommendedName>
</protein>
<evidence type="ECO:0000256" key="4">
    <source>
        <dbReference type="PIRSR" id="PIRSR602081-1"/>
    </source>
</evidence>
<dbReference type="InterPro" id="IPR006050">
    <property type="entry name" value="DNA_photolyase_N"/>
</dbReference>
<dbReference type="GO" id="GO:0003904">
    <property type="term" value="F:deoxyribodipyrimidine photo-lyase activity"/>
    <property type="evidence" value="ECO:0007669"/>
    <property type="project" value="TreeGrafter"/>
</dbReference>
<accession>A0A8H3FB54</accession>
<sequence>MAPKSGKHPRSPSADDNLRRPTTKRAKEVDTKDNPYEKLIEASKAQDKSPKPSAIVHWFREQDIRLQDNAALSAASSKAKDASVPLLTIFVFSPLDMEWHGLSPAKIDFILESLKLLQSELEELHIPLVPLTANRRVDKGKMVMDFIKKHKVSHVFANFEYEVDELRRDLDLYKRLKSEETSFELFHDQTVMEPGTLTSGSGAPMKVFTPYHKAWLQKVGRQPELLNVYDDPAANDKDVSTKYKDLFGQKFPEAPKSKQFQSESERKSIRQLWPAGHQAAMKRLDHFLGKKVETYKANRSTPAADNSSRLSAYFSAGVLSVRQALSAARKANDDQNFETSGNSGIYSWARELVFREFYRHMLIIKPHNAMNLPSNLKFDFVQWEDDEEGWKKWCKGKTGMPFIDAGMRQLNTESYMHNRLRMNTASYLRTNLLIDYRKGERYFAEHLIDWDLANNTNGWEPSYTVFNPVVQAEKCDPDGEYIRKWVPELNNVQGKAVFDPYHRLSKQEFEKLDYPAPHVDFKESRQRCLQRYKSDMADADP</sequence>
<evidence type="ECO:0000256" key="2">
    <source>
        <dbReference type="ARBA" id="ARBA00022630"/>
    </source>
</evidence>
<feature type="region of interest" description="Disordered" evidence="5">
    <location>
        <begin position="1"/>
        <end position="52"/>
    </location>
</feature>
<dbReference type="Gene3D" id="1.10.579.10">
    <property type="entry name" value="DNA Cyclobutane Dipyrimidine Photolyase, subunit A, domain 3"/>
    <property type="match status" value="1"/>
</dbReference>
<dbReference type="GO" id="GO:0032922">
    <property type="term" value="P:circadian regulation of gene expression"/>
    <property type="evidence" value="ECO:0007669"/>
    <property type="project" value="TreeGrafter"/>
</dbReference>
<dbReference type="OrthoDB" id="435881at2759"/>
<dbReference type="GO" id="GO:0071949">
    <property type="term" value="F:FAD binding"/>
    <property type="evidence" value="ECO:0007669"/>
    <property type="project" value="TreeGrafter"/>
</dbReference>
<dbReference type="GO" id="GO:0003677">
    <property type="term" value="F:DNA binding"/>
    <property type="evidence" value="ECO:0007669"/>
    <property type="project" value="TreeGrafter"/>
</dbReference>
<dbReference type="Gene3D" id="1.25.40.80">
    <property type="match status" value="1"/>
</dbReference>
<dbReference type="InterPro" id="IPR005101">
    <property type="entry name" value="Cryptochr/Photolyase_FAD-bd"/>
</dbReference>
<name>A0A8H3FB54_9LECA</name>
<dbReference type="GO" id="GO:0043153">
    <property type="term" value="P:entrainment of circadian clock by photoperiod"/>
    <property type="evidence" value="ECO:0007669"/>
    <property type="project" value="TreeGrafter"/>
</dbReference>
<dbReference type="InterPro" id="IPR036155">
    <property type="entry name" value="Crypto/Photolyase_N_sf"/>
</dbReference>
<dbReference type="InterPro" id="IPR036134">
    <property type="entry name" value="Crypto/Photolyase_FAD-like_sf"/>
</dbReference>
<evidence type="ECO:0000313" key="7">
    <source>
        <dbReference type="EMBL" id="CAF9919397.1"/>
    </source>
</evidence>
<evidence type="ECO:0000313" key="8">
    <source>
        <dbReference type="Proteomes" id="UP000664169"/>
    </source>
</evidence>